<dbReference type="InterPro" id="IPR036412">
    <property type="entry name" value="HAD-like_sf"/>
</dbReference>
<dbReference type="SUPFAM" id="SSF56784">
    <property type="entry name" value="HAD-like"/>
    <property type="match status" value="1"/>
</dbReference>
<dbReference type="NCBIfam" id="TIGR00685">
    <property type="entry name" value="T6PP"/>
    <property type="match status" value="1"/>
</dbReference>
<dbReference type="UniPathway" id="UPA00299"/>
<dbReference type="GO" id="GO:0046872">
    <property type="term" value="F:metal ion binding"/>
    <property type="evidence" value="ECO:0007669"/>
    <property type="project" value="UniProtKB-KW"/>
</dbReference>
<proteinExistence type="inferred from homology"/>
<comment type="function">
    <text evidence="4">Removes the phosphate from trehalose 6-phosphate to produce free trehalose.</text>
</comment>
<dbReference type="PANTHER" id="PTHR43768">
    <property type="entry name" value="TREHALOSE 6-PHOSPHATE PHOSPHATASE"/>
    <property type="match status" value="1"/>
</dbReference>
<dbReference type="PANTHER" id="PTHR43768:SF3">
    <property type="entry name" value="TREHALOSE 6-PHOSPHATE PHOSPHATASE"/>
    <property type="match status" value="1"/>
</dbReference>
<dbReference type="Pfam" id="PF02358">
    <property type="entry name" value="Trehalose_PPase"/>
    <property type="match status" value="1"/>
</dbReference>
<evidence type="ECO:0000313" key="5">
    <source>
        <dbReference type="EMBL" id="TXB68154.1"/>
    </source>
</evidence>
<dbReference type="OrthoDB" id="9814913at2"/>
<evidence type="ECO:0000313" key="6">
    <source>
        <dbReference type="Proteomes" id="UP000321562"/>
    </source>
</evidence>
<dbReference type="InterPro" id="IPR003337">
    <property type="entry name" value="Trehalose_PPase"/>
</dbReference>
<evidence type="ECO:0000256" key="2">
    <source>
        <dbReference type="ARBA" id="ARBA00008770"/>
    </source>
</evidence>
<comment type="catalytic activity">
    <reaction evidence="4">
        <text>alpha,alpha-trehalose 6-phosphate + H2O = alpha,alpha-trehalose + phosphate</text>
        <dbReference type="Rhea" id="RHEA:23420"/>
        <dbReference type="ChEBI" id="CHEBI:15377"/>
        <dbReference type="ChEBI" id="CHEBI:16551"/>
        <dbReference type="ChEBI" id="CHEBI:43474"/>
        <dbReference type="ChEBI" id="CHEBI:58429"/>
        <dbReference type="EC" id="3.1.3.12"/>
    </reaction>
</comment>
<comment type="pathway">
    <text evidence="1 4">Glycan biosynthesis; trehalose biosynthesis.</text>
</comment>
<dbReference type="NCBIfam" id="TIGR01484">
    <property type="entry name" value="HAD-SF-IIB"/>
    <property type="match status" value="1"/>
</dbReference>
<dbReference type="InterPro" id="IPR006379">
    <property type="entry name" value="HAD-SF_hydro_IIB"/>
</dbReference>
<dbReference type="Proteomes" id="UP000321562">
    <property type="component" value="Unassembled WGS sequence"/>
</dbReference>
<sequence length="240" mass="25473">MRPPALPDRAALFLDFDGVLVEIAASPDAIQVPPALQDRLDRLHDRLDGALALVSGRHVADLRRYLPRFAGVIAGSHGAEMAHGDRVDLASGAALDIAAIHAAAHHLAAAHGTILVEEKPLGVAMHYRAEPALAAFVDAAMRELEAQFPGTRLQPAKMAVELQPEDAGKDGALGRLMSAAPFQGRVPVYVGDDLTDEPAMTAAQDRGGFAIKIGEGDSVARYRLADPPALARWLDRALQQ</sequence>
<comment type="caution">
    <text evidence="5">The sequence shown here is derived from an EMBL/GenBank/DDBJ whole genome shotgun (WGS) entry which is preliminary data.</text>
</comment>
<accession>A0A5C6S177</accession>
<keyword evidence="6" id="KW-1185">Reference proteome</keyword>
<reference evidence="5 6" key="1">
    <citation type="submission" date="2019-08" db="EMBL/GenBank/DDBJ databases">
        <authorList>
            <person name="Ye J."/>
        </authorList>
    </citation>
    <scope>NUCLEOTIDE SEQUENCE [LARGE SCALE GENOMIC DNA]</scope>
    <source>
        <strain evidence="5 6">TK008</strain>
    </source>
</reference>
<evidence type="ECO:0000256" key="1">
    <source>
        <dbReference type="ARBA" id="ARBA00005199"/>
    </source>
</evidence>
<dbReference type="InterPro" id="IPR044651">
    <property type="entry name" value="OTSB-like"/>
</dbReference>
<keyword evidence="4" id="KW-0479">Metal-binding</keyword>
<dbReference type="EMBL" id="VOPL01000005">
    <property type="protein sequence ID" value="TXB68154.1"/>
    <property type="molecule type" value="Genomic_DNA"/>
</dbReference>
<comment type="cofactor">
    <cofactor evidence="4">
        <name>Mg(2+)</name>
        <dbReference type="ChEBI" id="CHEBI:18420"/>
    </cofactor>
</comment>
<keyword evidence="3 4" id="KW-0378">Hydrolase</keyword>
<comment type="similarity">
    <text evidence="2 4">Belongs to the trehalose phosphatase family.</text>
</comment>
<dbReference type="Gene3D" id="3.30.70.1020">
    <property type="entry name" value="Trehalose-6-phosphate phosphatase related protein, domain 2"/>
    <property type="match status" value="1"/>
</dbReference>
<evidence type="ECO:0000256" key="4">
    <source>
        <dbReference type="RuleBase" id="RU361117"/>
    </source>
</evidence>
<organism evidence="5 6">
    <name type="scientific">Paracoccus aurantiacus</name>
    <dbReference type="NCBI Taxonomy" id="2599412"/>
    <lineage>
        <taxon>Bacteria</taxon>
        <taxon>Pseudomonadati</taxon>
        <taxon>Pseudomonadota</taxon>
        <taxon>Alphaproteobacteria</taxon>
        <taxon>Rhodobacterales</taxon>
        <taxon>Paracoccaceae</taxon>
        <taxon>Paracoccus</taxon>
    </lineage>
</organism>
<dbReference type="GO" id="GO:0005992">
    <property type="term" value="P:trehalose biosynthetic process"/>
    <property type="evidence" value="ECO:0007669"/>
    <property type="project" value="UniProtKB-UniPathway"/>
</dbReference>
<dbReference type="GO" id="GO:0004805">
    <property type="term" value="F:trehalose-phosphatase activity"/>
    <property type="evidence" value="ECO:0007669"/>
    <property type="project" value="UniProtKB-EC"/>
</dbReference>
<keyword evidence="4" id="KW-0460">Magnesium</keyword>
<dbReference type="Gene3D" id="3.40.50.1000">
    <property type="entry name" value="HAD superfamily/HAD-like"/>
    <property type="match status" value="1"/>
</dbReference>
<name>A0A5C6S177_9RHOB</name>
<evidence type="ECO:0000256" key="3">
    <source>
        <dbReference type="ARBA" id="ARBA00022801"/>
    </source>
</evidence>
<protein>
    <recommendedName>
        <fullName evidence="4">Trehalose 6-phosphate phosphatase</fullName>
        <ecNumber evidence="4">3.1.3.12</ecNumber>
    </recommendedName>
</protein>
<dbReference type="RefSeq" id="WP_147099326.1">
    <property type="nucleotide sequence ID" value="NZ_JBHUFH010000003.1"/>
</dbReference>
<gene>
    <name evidence="5" type="primary">otsB</name>
    <name evidence="5" type="ORF">FQV27_13295</name>
</gene>
<dbReference type="InterPro" id="IPR023214">
    <property type="entry name" value="HAD_sf"/>
</dbReference>
<dbReference type="AlphaFoldDB" id="A0A5C6S177"/>
<dbReference type="EC" id="3.1.3.12" evidence="4"/>